<name>A0ABQ9FSV4_TEGGR</name>
<sequence>MKKNEITFEGLTGDITQAKLEMYVLFQSIVSTKVGKFSDEKLKFLESVEVKKYISTILRQATVNAVWDIDAQQNVIMYSLSDDEGVKGAHILKDAIVETPISLKEEALCLLQSQKWQKAKWEIENRAPGLINIIPEADKSQVLIYTVSDYAGRSQGENGGFSS</sequence>
<dbReference type="Proteomes" id="UP001217089">
    <property type="component" value="Unassembled WGS sequence"/>
</dbReference>
<evidence type="ECO:0000313" key="1">
    <source>
        <dbReference type="EMBL" id="KAJ8319831.1"/>
    </source>
</evidence>
<keyword evidence="2" id="KW-1185">Reference proteome</keyword>
<proteinExistence type="predicted"/>
<comment type="caution">
    <text evidence="1">The sequence shown here is derived from an EMBL/GenBank/DDBJ whole genome shotgun (WGS) entry which is preliminary data.</text>
</comment>
<reference evidence="1 2" key="1">
    <citation type="submission" date="2022-12" db="EMBL/GenBank/DDBJ databases">
        <title>Chromosome-level genome of Tegillarca granosa.</title>
        <authorList>
            <person name="Kim J."/>
        </authorList>
    </citation>
    <scope>NUCLEOTIDE SEQUENCE [LARGE SCALE GENOMIC DNA]</scope>
    <source>
        <strain evidence="1">Teg-2019</strain>
        <tissue evidence="1">Adductor muscle</tissue>
    </source>
</reference>
<accession>A0ABQ9FSV4</accession>
<gene>
    <name evidence="1" type="ORF">KUTeg_001418</name>
</gene>
<evidence type="ECO:0000313" key="2">
    <source>
        <dbReference type="Proteomes" id="UP001217089"/>
    </source>
</evidence>
<organism evidence="1 2">
    <name type="scientific">Tegillarca granosa</name>
    <name type="common">Malaysian cockle</name>
    <name type="synonym">Anadara granosa</name>
    <dbReference type="NCBI Taxonomy" id="220873"/>
    <lineage>
        <taxon>Eukaryota</taxon>
        <taxon>Metazoa</taxon>
        <taxon>Spiralia</taxon>
        <taxon>Lophotrochozoa</taxon>
        <taxon>Mollusca</taxon>
        <taxon>Bivalvia</taxon>
        <taxon>Autobranchia</taxon>
        <taxon>Pteriomorphia</taxon>
        <taxon>Arcoida</taxon>
        <taxon>Arcoidea</taxon>
        <taxon>Arcidae</taxon>
        <taxon>Tegillarca</taxon>
    </lineage>
</organism>
<dbReference type="EMBL" id="JARBDR010000141">
    <property type="protein sequence ID" value="KAJ8319831.1"/>
    <property type="molecule type" value="Genomic_DNA"/>
</dbReference>
<protein>
    <submittedName>
        <fullName evidence="1">Uncharacterized protein</fullName>
    </submittedName>
</protein>